<evidence type="ECO:0000256" key="1">
    <source>
        <dbReference type="SAM" id="MobiDB-lite"/>
    </source>
</evidence>
<evidence type="ECO:0000313" key="2">
    <source>
        <dbReference type="EMBL" id="KZM18815.1"/>
    </source>
</evidence>
<dbReference type="EMBL" id="JYNV01000322">
    <property type="protein sequence ID" value="KZM18815.1"/>
    <property type="molecule type" value="Genomic_DNA"/>
</dbReference>
<gene>
    <name evidence="2" type="ORF">ST47_g10007</name>
</gene>
<sequence>MSLKDCHSTTTSTGSATNLASLSSGVTDNTQAGTNAPCVDTLTGLRDYSSMSRWINTPSHAGTFAERFYDPFYQQKEAYGDSGNGCYK</sequence>
<dbReference type="Proteomes" id="UP000076837">
    <property type="component" value="Unassembled WGS sequence"/>
</dbReference>
<keyword evidence="3" id="KW-1185">Reference proteome</keyword>
<comment type="caution">
    <text evidence="2">The sequence shown here is derived from an EMBL/GenBank/DDBJ whole genome shotgun (WGS) entry which is preliminary data.</text>
</comment>
<protein>
    <submittedName>
        <fullName evidence="2">Uncharacterized protein</fullName>
    </submittedName>
</protein>
<accession>A0A162W5Q0</accession>
<dbReference type="AlphaFoldDB" id="A0A162W5Q0"/>
<proteinExistence type="predicted"/>
<feature type="region of interest" description="Disordered" evidence="1">
    <location>
        <begin position="1"/>
        <end position="36"/>
    </location>
</feature>
<feature type="compositionally biased region" description="Polar residues" evidence="1">
    <location>
        <begin position="8"/>
        <end position="34"/>
    </location>
</feature>
<name>A0A162W5Q0_DIDRA</name>
<organism evidence="2 3">
    <name type="scientific">Didymella rabiei</name>
    <name type="common">Chickpea ascochyta blight fungus</name>
    <name type="synonym">Mycosphaerella rabiei</name>
    <dbReference type="NCBI Taxonomy" id="5454"/>
    <lineage>
        <taxon>Eukaryota</taxon>
        <taxon>Fungi</taxon>
        <taxon>Dikarya</taxon>
        <taxon>Ascomycota</taxon>
        <taxon>Pezizomycotina</taxon>
        <taxon>Dothideomycetes</taxon>
        <taxon>Pleosporomycetidae</taxon>
        <taxon>Pleosporales</taxon>
        <taxon>Pleosporineae</taxon>
        <taxon>Didymellaceae</taxon>
        <taxon>Ascochyta</taxon>
    </lineage>
</organism>
<reference evidence="2 3" key="1">
    <citation type="journal article" date="2016" name="Sci. Rep.">
        <title>Draft genome sequencing and secretome analysis of fungal phytopathogen Ascochyta rabiei provides insight into the necrotrophic effector repertoire.</title>
        <authorList>
            <person name="Verma S."/>
            <person name="Gazara R.K."/>
            <person name="Nizam S."/>
            <person name="Parween S."/>
            <person name="Chattopadhyay D."/>
            <person name="Verma P.K."/>
        </authorList>
    </citation>
    <scope>NUCLEOTIDE SEQUENCE [LARGE SCALE GENOMIC DNA]</scope>
    <source>
        <strain evidence="2 3">ArDII</strain>
    </source>
</reference>
<evidence type="ECO:0000313" key="3">
    <source>
        <dbReference type="Proteomes" id="UP000076837"/>
    </source>
</evidence>